<dbReference type="EMBL" id="JBHTJM010000006">
    <property type="protein sequence ID" value="MFD0963506.1"/>
    <property type="molecule type" value="Genomic_DNA"/>
</dbReference>
<dbReference type="SUPFAM" id="SSF52172">
    <property type="entry name" value="CheY-like"/>
    <property type="match status" value="1"/>
</dbReference>
<keyword evidence="1" id="KW-0597">Phosphoprotein</keyword>
<evidence type="ECO:0000256" key="1">
    <source>
        <dbReference type="ARBA" id="ARBA00022553"/>
    </source>
</evidence>
<evidence type="ECO:0000313" key="6">
    <source>
        <dbReference type="EMBL" id="MFD0963506.1"/>
    </source>
</evidence>
<dbReference type="Pfam" id="PF00072">
    <property type="entry name" value="Response_reg"/>
    <property type="match status" value="1"/>
</dbReference>
<dbReference type="CDD" id="cd17535">
    <property type="entry name" value="REC_NarL-like"/>
    <property type="match status" value="1"/>
</dbReference>
<dbReference type="SMART" id="SM00421">
    <property type="entry name" value="HTH_LUXR"/>
    <property type="match status" value="1"/>
</dbReference>
<dbReference type="SMART" id="SM00448">
    <property type="entry name" value="REC"/>
    <property type="match status" value="1"/>
</dbReference>
<dbReference type="InterPro" id="IPR000792">
    <property type="entry name" value="Tscrpt_reg_LuxR_C"/>
</dbReference>
<keyword evidence="7" id="KW-1185">Reference proteome</keyword>
<dbReference type="PANTHER" id="PTHR45566:SF2">
    <property type="entry name" value="NARL SUBFAMILY"/>
    <property type="match status" value="1"/>
</dbReference>
<dbReference type="Proteomes" id="UP001596997">
    <property type="component" value="Unassembled WGS sequence"/>
</dbReference>
<gene>
    <name evidence="6" type="ORF">ACFQ1O_05790</name>
</gene>
<dbReference type="InterPro" id="IPR051015">
    <property type="entry name" value="EvgA-like"/>
</dbReference>
<dbReference type="PRINTS" id="PR00038">
    <property type="entry name" value="HTHLUXR"/>
</dbReference>
<comment type="caution">
    <text evidence="3">Lacks conserved residue(s) required for the propagation of feature annotation.</text>
</comment>
<protein>
    <submittedName>
        <fullName evidence="6">LuxR C-terminal-related transcriptional regulator</fullName>
    </submittedName>
</protein>
<dbReference type="Pfam" id="PF00196">
    <property type="entry name" value="GerE"/>
    <property type="match status" value="1"/>
</dbReference>
<organism evidence="6 7">
    <name type="scientific">Pseudofulvibacter geojedonensis</name>
    <dbReference type="NCBI Taxonomy" id="1123758"/>
    <lineage>
        <taxon>Bacteria</taxon>
        <taxon>Pseudomonadati</taxon>
        <taxon>Bacteroidota</taxon>
        <taxon>Flavobacteriia</taxon>
        <taxon>Flavobacteriales</taxon>
        <taxon>Flavobacteriaceae</taxon>
        <taxon>Pseudofulvibacter</taxon>
    </lineage>
</organism>
<evidence type="ECO:0000256" key="2">
    <source>
        <dbReference type="ARBA" id="ARBA00023125"/>
    </source>
</evidence>
<dbReference type="PROSITE" id="PS00622">
    <property type="entry name" value="HTH_LUXR_1"/>
    <property type="match status" value="1"/>
</dbReference>
<dbReference type="PANTHER" id="PTHR45566">
    <property type="entry name" value="HTH-TYPE TRANSCRIPTIONAL REGULATOR YHJB-RELATED"/>
    <property type="match status" value="1"/>
</dbReference>
<evidence type="ECO:0000313" key="7">
    <source>
        <dbReference type="Proteomes" id="UP001596997"/>
    </source>
</evidence>
<name>A0ABW3I190_9FLAO</name>
<dbReference type="InterPro" id="IPR058245">
    <property type="entry name" value="NreC/VraR/RcsB-like_REC"/>
</dbReference>
<keyword evidence="2" id="KW-0238">DNA-binding</keyword>
<feature type="domain" description="Response regulatory" evidence="5">
    <location>
        <begin position="3"/>
        <end position="119"/>
    </location>
</feature>
<dbReference type="CDD" id="cd06170">
    <property type="entry name" value="LuxR_C_like"/>
    <property type="match status" value="1"/>
</dbReference>
<dbReference type="PROSITE" id="PS50043">
    <property type="entry name" value="HTH_LUXR_2"/>
    <property type="match status" value="1"/>
</dbReference>
<dbReference type="PROSITE" id="PS50110">
    <property type="entry name" value="RESPONSE_REGULATORY"/>
    <property type="match status" value="1"/>
</dbReference>
<dbReference type="InterPro" id="IPR001789">
    <property type="entry name" value="Sig_transdc_resp-reg_receiver"/>
</dbReference>
<evidence type="ECO:0000259" key="4">
    <source>
        <dbReference type="PROSITE" id="PS50043"/>
    </source>
</evidence>
<accession>A0ABW3I190</accession>
<dbReference type="SUPFAM" id="SSF46894">
    <property type="entry name" value="C-terminal effector domain of the bipartite response regulators"/>
    <property type="match status" value="1"/>
</dbReference>
<proteinExistence type="predicted"/>
<dbReference type="InterPro" id="IPR016032">
    <property type="entry name" value="Sig_transdc_resp-reg_C-effctor"/>
</dbReference>
<dbReference type="RefSeq" id="WP_377714287.1">
    <property type="nucleotide sequence ID" value="NZ_JBHTJM010000006.1"/>
</dbReference>
<evidence type="ECO:0000259" key="5">
    <source>
        <dbReference type="PROSITE" id="PS50110"/>
    </source>
</evidence>
<comment type="caution">
    <text evidence="6">The sequence shown here is derived from an EMBL/GenBank/DDBJ whole genome shotgun (WGS) entry which is preliminary data.</text>
</comment>
<feature type="domain" description="HTH luxR-type" evidence="4">
    <location>
        <begin position="132"/>
        <end position="197"/>
    </location>
</feature>
<dbReference type="Gene3D" id="3.40.50.2300">
    <property type="match status" value="1"/>
</dbReference>
<sequence>MINVVVANHFPLMQKGILASFEGSKEIKIVKVVSNDEDLFKVLDSKNVDIVLLELDLPATNGFQVLKKLKKDYSAIKPIILTSHSEEIYSLSTLKSGAFDYLEYDVTPSILEQTIKYVYTKKRIIIDTSKAKGLLHKKLSNRELEVLRLLSSGKRNIEVAEELNINEKTVSTYKMRLLKKFDVSNLVDLLNKVKNLEVL</sequence>
<reference evidence="7" key="1">
    <citation type="journal article" date="2019" name="Int. J. Syst. Evol. Microbiol.">
        <title>The Global Catalogue of Microorganisms (GCM) 10K type strain sequencing project: providing services to taxonomists for standard genome sequencing and annotation.</title>
        <authorList>
            <consortium name="The Broad Institute Genomics Platform"/>
            <consortium name="The Broad Institute Genome Sequencing Center for Infectious Disease"/>
            <person name="Wu L."/>
            <person name="Ma J."/>
        </authorList>
    </citation>
    <scope>NUCLEOTIDE SEQUENCE [LARGE SCALE GENOMIC DNA]</scope>
    <source>
        <strain evidence="7">CCUG 62114</strain>
    </source>
</reference>
<evidence type="ECO:0000256" key="3">
    <source>
        <dbReference type="PROSITE-ProRule" id="PRU00169"/>
    </source>
</evidence>
<dbReference type="InterPro" id="IPR011006">
    <property type="entry name" value="CheY-like_superfamily"/>
</dbReference>